<proteinExistence type="predicted"/>
<evidence type="ECO:0000313" key="2">
    <source>
        <dbReference type="Proteomes" id="UP000628448"/>
    </source>
</evidence>
<organism evidence="1 2">
    <name type="scientific">Panacibacter microcysteis</name>
    <dbReference type="NCBI Taxonomy" id="2793269"/>
    <lineage>
        <taxon>Bacteria</taxon>
        <taxon>Pseudomonadati</taxon>
        <taxon>Bacteroidota</taxon>
        <taxon>Chitinophagia</taxon>
        <taxon>Chitinophagales</taxon>
        <taxon>Chitinophagaceae</taxon>
        <taxon>Panacibacter</taxon>
    </lineage>
</organism>
<name>A0A931DY77_9BACT</name>
<keyword evidence="1" id="KW-0378">Hydrolase</keyword>
<accession>A0A931DY77</accession>
<keyword evidence="2" id="KW-1185">Reference proteome</keyword>
<dbReference type="EMBL" id="JADWYR010000001">
    <property type="protein sequence ID" value="MBG9375112.1"/>
    <property type="molecule type" value="Genomic_DNA"/>
</dbReference>
<evidence type="ECO:0000313" key="1">
    <source>
        <dbReference type="EMBL" id="MBG9375112.1"/>
    </source>
</evidence>
<keyword evidence="1" id="KW-0121">Carboxypeptidase</keyword>
<keyword evidence="1" id="KW-0645">Protease</keyword>
<dbReference type="SUPFAM" id="SSF49464">
    <property type="entry name" value="Carboxypeptidase regulatory domain-like"/>
    <property type="match status" value="1"/>
</dbReference>
<dbReference type="AlphaFoldDB" id="A0A931DY77"/>
<dbReference type="InterPro" id="IPR026444">
    <property type="entry name" value="Secre_tail"/>
</dbReference>
<dbReference type="Pfam" id="PF13715">
    <property type="entry name" value="CarbopepD_reg_2"/>
    <property type="match status" value="1"/>
</dbReference>
<dbReference type="RefSeq" id="WP_196989181.1">
    <property type="nucleotide sequence ID" value="NZ_JADWYR010000001.1"/>
</dbReference>
<dbReference type="Proteomes" id="UP000628448">
    <property type="component" value="Unassembled WGS sequence"/>
</dbReference>
<reference evidence="1" key="1">
    <citation type="submission" date="2020-11" db="EMBL/GenBank/DDBJ databases">
        <title>Bacterial whole genome sequence for Panacibacter sp. DH6.</title>
        <authorList>
            <person name="Le V."/>
            <person name="Ko S."/>
            <person name="Ahn C.-Y."/>
            <person name="Oh H.-M."/>
        </authorList>
    </citation>
    <scope>NUCLEOTIDE SEQUENCE</scope>
    <source>
        <strain evidence="1">DH6</strain>
    </source>
</reference>
<dbReference type="NCBIfam" id="TIGR04183">
    <property type="entry name" value="Por_Secre_tail"/>
    <property type="match status" value="1"/>
</dbReference>
<dbReference type="Gene3D" id="2.60.40.1120">
    <property type="entry name" value="Carboxypeptidase-like, regulatory domain"/>
    <property type="match status" value="1"/>
</dbReference>
<dbReference type="GO" id="GO:0004180">
    <property type="term" value="F:carboxypeptidase activity"/>
    <property type="evidence" value="ECO:0007669"/>
    <property type="project" value="UniProtKB-KW"/>
</dbReference>
<gene>
    <name evidence="1" type="ORF">I5907_02650</name>
</gene>
<comment type="caution">
    <text evidence="1">The sequence shown here is derived from an EMBL/GenBank/DDBJ whole genome shotgun (WGS) entry which is preliminary data.</text>
</comment>
<protein>
    <submittedName>
        <fullName evidence="1">Carboxypeptidase-like regulatory domain-containing protein</fullName>
    </submittedName>
</protein>
<dbReference type="InterPro" id="IPR008969">
    <property type="entry name" value="CarboxyPept-like_regulatory"/>
</dbReference>
<sequence>MKPQTFFHIPEPCHEDWNKMIPEGKGRFCASCNKQVIDFSLMSDQQVLNYFKNATGNTCGRFANGQLERPMHETIQPKKKVWWVAAVMPLLLLINKANGQTKGKVLIKKPYTVSTKIEPLTGFVVSSAEPTQGGKIIRGSVQNENGIPVPFATVSLKNSIANTITDSLGNFELHTPSVADTVYVNVSSLGYESREYNFPKQEATNVMITLEEKSYALNPVCVTSLAVTLGGVVAGRSISTREKIDTVIRKAFRNTAFTIYANPVKSNTAFKLAIKNTGEYVVQMLDNNGKPIVTRDIITADKNTVTEIQTPDVAAGLYYIRLIDKNKKKQYTDKIIVQ</sequence>